<feature type="signal peptide" evidence="1">
    <location>
        <begin position="1"/>
        <end position="22"/>
    </location>
</feature>
<sequence length="130" mass="14946">MKNFPRFLIVFLCLCFANIAFSQKRKGNAVIYKNYNLQAAGLIHKLNATKDTLILQSERKINYLYTANRKDEGRVKVRVDGNSYKLPLNRLKKGRNVMVAIQSPLKIVFVVNVLKEFPRPFNESLTAIVD</sequence>
<keyword evidence="3" id="KW-1185">Reference proteome</keyword>
<evidence type="ECO:0000256" key="1">
    <source>
        <dbReference type="SAM" id="SignalP"/>
    </source>
</evidence>
<dbReference type="EMBL" id="JBHTJL010000009">
    <property type="protein sequence ID" value="MFD1063359.1"/>
    <property type="molecule type" value="Genomic_DNA"/>
</dbReference>
<proteinExistence type="predicted"/>
<dbReference type="RefSeq" id="WP_386130066.1">
    <property type="nucleotide sequence ID" value="NZ_JBHTJL010000009.1"/>
</dbReference>
<reference evidence="3" key="1">
    <citation type="journal article" date="2019" name="Int. J. Syst. Evol. Microbiol.">
        <title>The Global Catalogue of Microorganisms (GCM) 10K type strain sequencing project: providing services to taxonomists for standard genome sequencing and annotation.</title>
        <authorList>
            <consortium name="The Broad Institute Genomics Platform"/>
            <consortium name="The Broad Institute Genome Sequencing Center for Infectious Disease"/>
            <person name="Wu L."/>
            <person name="Ma J."/>
        </authorList>
    </citation>
    <scope>NUCLEOTIDE SEQUENCE [LARGE SCALE GENOMIC DNA]</scope>
    <source>
        <strain evidence="3">CCUG 62215</strain>
    </source>
</reference>
<keyword evidence="1" id="KW-0732">Signal</keyword>
<protein>
    <submittedName>
        <fullName evidence="2">Uncharacterized protein</fullName>
    </submittedName>
</protein>
<evidence type="ECO:0000313" key="3">
    <source>
        <dbReference type="Proteomes" id="UP001597013"/>
    </source>
</evidence>
<organism evidence="2 3">
    <name type="scientific">Winogradskyella litorisediminis</name>
    <dbReference type="NCBI Taxonomy" id="1156618"/>
    <lineage>
        <taxon>Bacteria</taxon>
        <taxon>Pseudomonadati</taxon>
        <taxon>Bacteroidota</taxon>
        <taxon>Flavobacteriia</taxon>
        <taxon>Flavobacteriales</taxon>
        <taxon>Flavobacteriaceae</taxon>
        <taxon>Winogradskyella</taxon>
    </lineage>
</organism>
<dbReference type="Proteomes" id="UP001597013">
    <property type="component" value="Unassembled WGS sequence"/>
</dbReference>
<feature type="chain" id="PRO_5046243517" evidence="1">
    <location>
        <begin position="23"/>
        <end position="130"/>
    </location>
</feature>
<accession>A0ABW3N8R5</accession>
<evidence type="ECO:0000313" key="2">
    <source>
        <dbReference type="EMBL" id="MFD1063359.1"/>
    </source>
</evidence>
<comment type="caution">
    <text evidence="2">The sequence shown here is derived from an EMBL/GenBank/DDBJ whole genome shotgun (WGS) entry which is preliminary data.</text>
</comment>
<gene>
    <name evidence="2" type="ORF">ACFQ1Q_08870</name>
</gene>
<name>A0ABW3N8R5_9FLAO</name>